<dbReference type="InterPro" id="IPR036034">
    <property type="entry name" value="PDZ_sf"/>
</dbReference>
<reference evidence="9 10" key="1">
    <citation type="journal article" date="2015" name="Genome Biol.">
        <title>Comparative genomics of Steinernema reveals deeply conserved gene regulatory networks.</title>
        <authorList>
            <person name="Dillman A.R."/>
            <person name="Macchietto M."/>
            <person name="Porter C.F."/>
            <person name="Rogers A."/>
            <person name="Williams B."/>
            <person name="Antoshechkin I."/>
            <person name="Lee M.M."/>
            <person name="Goodwin Z."/>
            <person name="Lu X."/>
            <person name="Lewis E.E."/>
            <person name="Goodrich-Blair H."/>
            <person name="Stock S.P."/>
            <person name="Adams B.J."/>
            <person name="Sternberg P.W."/>
            <person name="Mortazavi A."/>
        </authorList>
    </citation>
    <scope>NUCLEOTIDE SEQUENCE [LARGE SCALE GENOMIC DNA]</scope>
    <source>
        <strain evidence="9 10">ALL</strain>
    </source>
</reference>
<dbReference type="PROSITE" id="PS51865">
    <property type="entry name" value="PDZ_GRASP"/>
    <property type="match status" value="1"/>
</dbReference>
<dbReference type="InterPro" id="IPR007583">
    <property type="entry name" value="GRASP55_65"/>
</dbReference>
<dbReference type="SUPFAM" id="SSF50156">
    <property type="entry name" value="PDZ domain-like"/>
    <property type="match status" value="1"/>
</dbReference>
<evidence type="ECO:0000256" key="7">
    <source>
        <dbReference type="SAM" id="MobiDB-lite"/>
    </source>
</evidence>
<comment type="caution">
    <text evidence="9">The sequence shown here is derived from an EMBL/GenBank/DDBJ whole genome shotgun (WGS) entry which is preliminary data.</text>
</comment>
<evidence type="ECO:0000313" key="9">
    <source>
        <dbReference type="EMBL" id="TKR63448.1"/>
    </source>
</evidence>
<evidence type="ECO:0000256" key="1">
    <source>
        <dbReference type="ARBA" id="ARBA00004394"/>
    </source>
</evidence>
<protein>
    <recommendedName>
        <fullName evidence="8">PDZ GRASP-type domain-containing protein</fullName>
    </recommendedName>
</protein>
<dbReference type="PANTHER" id="PTHR12893">
    <property type="entry name" value="GOLGI REASSEMBLY STACKING PROTEIN GRASP"/>
    <property type="match status" value="1"/>
</dbReference>
<evidence type="ECO:0000256" key="5">
    <source>
        <dbReference type="ARBA" id="ARBA00023136"/>
    </source>
</evidence>
<dbReference type="FunFam" id="2.30.42.10:FF:000056">
    <property type="entry name" value="Golgi reassembly-stacking protein 2 isoform 1"/>
    <property type="match status" value="1"/>
</dbReference>
<evidence type="ECO:0000256" key="6">
    <source>
        <dbReference type="PIRSR" id="PIRSR607583-1"/>
    </source>
</evidence>
<feature type="binding site" evidence="6">
    <location>
        <position position="18"/>
    </location>
    <ligand>
        <name>Zn(2+)</name>
        <dbReference type="ChEBI" id="CHEBI:29105"/>
    </ligand>
</feature>
<dbReference type="GO" id="GO:0046872">
    <property type="term" value="F:metal ion binding"/>
    <property type="evidence" value="ECO:0007669"/>
    <property type="project" value="UniProtKB-KW"/>
</dbReference>
<keyword evidence="10" id="KW-1185">Reference proteome</keyword>
<dbReference type="InterPro" id="IPR024958">
    <property type="entry name" value="GRASP_PDZ"/>
</dbReference>
<evidence type="ECO:0000256" key="4">
    <source>
        <dbReference type="ARBA" id="ARBA00023034"/>
    </source>
</evidence>
<keyword evidence="6" id="KW-0862">Zinc</keyword>
<dbReference type="Proteomes" id="UP000298663">
    <property type="component" value="Unassembled WGS sequence"/>
</dbReference>
<name>A0A4U5M3U7_STECR</name>
<keyword evidence="4" id="KW-0333">Golgi apparatus</keyword>
<keyword evidence="3" id="KW-0677">Repeat</keyword>
<evidence type="ECO:0000256" key="3">
    <source>
        <dbReference type="ARBA" id="ARBA00022737"/>
    </source>
</evidence>
<dbReference type="EMBL" id="AZBU02000010">
    <property type="protein sequence ID" value="TKR63448.1"/>
    <property type="molecule type" value="Genomic_DNA"/>
</dbReference>
<gene>
    <name evidence="9" type="ORF">L596_027280</name>
</gene>
<feature type="domain" description="PDZ GRASP-type" evidence="8">
    <location>
        <begin position="15"/>
        <end position="105"/>
    </location>
</feature>
<feature type="compositionally biased region" description="Low complexity" evidence="7">
    <location>
        <begin position="142"/>
        <end position="161"/>
    </location>
</feature>
<dbReference type="PANTHER" id="PTHR12893:SF0">
    <property type="entry name" value="GRASP65"/>
    <property type="match status" value="1"/>
</dbReference>
<dbReference type="Gene3D" id="2.30.42.10">
    <property type="match status" value="1"/>
</dbReference>
<accession>A0A4U5M3U7</accession>
<evidence type="ECO:0000256" key="2">
    <source>
        <dbReference type="ARBA" id="ARBA00007144"/>
    </source>
</evidence>
<dbReference type="GO" id="GO:0007030">
    <property type="term" value="P:Golgi organization"/>
    <property type="evidence" value="ECO:0007669"/>
    <property type="project" value="TreeGrafter"/>
</dbReference>
<dbReference type="GO" id="GO:0000139">
    <property type="term" value="C:Golgi membrane"/>
    <property type="evidence" value="ECO:0007669"/>
    <property type="project" value="UniProtKB-SubCell"/>
</dbReference>
<comment type="subcellular location">
    <subcellularLocation>
        <location evidence="1">Golgi apparatus membrane</location>
    </subcellularLocation>
</comment>
<evidence type="ECO:0000313" key="10">
    <source>
        <dbReference type="Proteomes" id="UP000298663"/>
    </source>
</evidence>
<proteinExistence type="inferred from homology"/>
<reference evidence="9 10" key="2">
    <citation type="journal article" date="2019" name="G3 (Bethesda)">
        <title>Hybrid Assembly of the Genome of the Entomopathogenic Nematode Steinernema carpocapsae Identifies the X-Chromosome.</title>
        <authorList>
            <person name="Serra L."/>
            <person name="Macchietto M."/>
            <person name="Macias-Munoz A."/>
            <person name="McGill C.J."/>
            <person name="Rodriguez I.M."/>
            <person name="Rodriguez B."/>
            <person name="Murad R."/>
            <person name="Mortazavi A."/>
        </authorList>
    </citation>
    <scope>NUCLEOTIDE SEQUENCE [LARGE SCALE GENOMIC DNA]</scope>
    <source>
        <strain evidence="9 10">ALL</strain>
    </source>
</reference>
<organism evidence="9 10">
    <name type="scientific">Steinernema carpocapsae</name>
    <name type="common">Entomopathogenic nematode</name>
    <dbReference type="NCBI Taxonomy" id="34508"/>
    <lineage>
        <taxon>Eukaryota</taxon>
        <taxon>Metazoa</taxon>
        <taxon>Ecdysozoa</taxon>
        <taxon>Nematoda</taxon>
        <taxon>Chromadorea</taxon>
        <taxon>Rhabditida</taxon>
        <taxon>Tylenchina</taxon>
        <taxon>Panagrolaimomorpha</taxon>
        <taxon>Strongyloidoidea</taxon>
        <taxon>Steinernematidae</taxon>
        <taxon>Steinernema</taxon>
    </lineage>
</organism>
<dbReference type="Pfam" id="PF04495">
    <property type="entry name" value="GRASP55_65"/>
    <property type="match status" value="1"/>
</dbReference>
<dbReference type="OrthoDB" id="3318at2759"/>
<feature type="region of interest" description="Disordered" evidence="7">
    <location>
        <begin position="127"/>
        <end position="161"/>
    </location>
</feature>
<comment type="similarity">
    <text evidence="2">Belongs to the GORASP family.</text>
</comment>
<evidence type="ECO:0000259" key="8">
    <source>
        <dbReference type="PROSITE" id="PS51865"/>
    </source>
</evidence>
<dbReference type="STRING" id="34508.A0A4U5M3U7"/>
<sequence>MGNSESVPIPGGGTEGYHVLRVQDNSPGQAAGLEPFFDFIICIGQTRLDKDNDTLKEILKQHVEHPLELTVYNSKNQTVRQTQITPSQMWGGQGLLGVSIRFCSFDGASQNVWHVISVQPNSPARLPVSSVTRTTSSAPNPSSIKRTTSSRSSRPTKASQSSSTCTTLIWITSVRFP</sequence>
<keyword evidence="6" id="KW-0479">Metal-binding</keyword>
<dbReference type="AlphaFoldDB" id="A0A4U5M3U7"/>
<feature type="binding site" evidence="6">
    <location>
        <position position="103"/>
    </location>
    <ligand>
        <name>Zn(2+)</name>
        <dbReference type="ChEBI" id="CHEBI:29105"/>
    </ligand>
</feature>
<keyword evidence="5" id="KW-0472">Membrane</keyword>
<feature type="compositionally biased region" description="Polar residues" evidence="7">
    <location>
        <begin position="129"/>
        <end position="141"/>
    </location>
</feature>